<reference evidence="3" key="1">
    <citation type="submission" date="2011-03" db="EMBL/GenBank/DDBJ databases">
        <title>Draft genome sequence of Brevundimonas diminuta.</title>
        <authorList>
            <person name="Brown P.J.B."/>
            <person name="Buechlein A."/>
            <person name="Hemmerich C."/>
            <person name="Brun Y.V."/>
        </authorList>
    </citation>
    <scope>NUCLEOTIDE SEQUENCE [LARGE SCALE GENOMIC DNA]</scope>
    <source>
        <strain evidence="3">C19</strain>
    </source>
</reference>
<keyword evidence="1" id="KW-0472">Membrane</keyword>
<dbReference type="AlphaFoldDB" id="F4QNY3"/>
<feature type="transmembrane region" description="Helical" evidence="1">
    <location>
        <begin position="25"/>
        <end position="48"/>
    </location>
</feature>
<proteinExistence type="predicted"/>
<name>F4QNY3_9CAUL</name>
<keyword evidence="1" id="KW-1133">Transmembrane helix</keyword>
<evidence type="ECO:0000313" key="3">
    <source>
        <dbReference type="Proteomes" id="UP000006512"/>
    </source>
</evidence>
<keyword evidence="1" id="KW-0812">Transmembrane</keyword>
<dbReference type="STRING" id="715226.ABI_24540"/>
<gene>
    <name evidence="2" type="ORF">ABI_24540</name>
</gene>
<organism evidence="2 3">
    <name type="scientific">Asticcacaulis biprosthecium C19</name>
    <dbReference type="NCBI Taxonomy" id="715226"/>
    <lineage>
        <taxon>Bacteria</taxon>
        <taxon>Pseudomonadati</taxon>
        <taxon>Pseudomonadota</taxon>
        <taxon>Alphaproteobacteria</taxon>
        <taxon>Caulobacterales</taxon>
        <taxon>Caulobacteraceae</taxon>
        <taxon>Asticcacaulis</taxon>
    </lineage>
</organism>
<dbReference type="EMBL" id="GL883078">
    <property type="protein sequence ID" value="EGF91041.1"/>
    <property type="molecule type" value="Genomic_DNA"/>
</dbReference>
<keyword evidence="3" id="KW-1185">Reference proteome</keyword>
<protein>
    <submittedName>
        <fullName evidence="2">Hly-III family protein</fullName>
    </submittedName>
</protein>
<sequence>MVAGGVAYSLGTIFYANKRLVYRRAIWHIHLLLGAGLHYLAIMLGVILNKPLI</sequence>
<evidence type="ECO:0000313" key="2">
    <source>
        <dbReference type="EMBL" id="EGF91041.1"/>
    </source>
</evidence>
<dbReference type="Proteomes" id="UP000006512">
    <property type="component" value="Unassembled WGS sequence"/>
</dbReference>
<accession>F4QNY3</accession>
<evidence type="ECO:0000256" key="1">
    <source>
        <dbReference type="SAM" id="Phobius"/>
    </source>
</evidence>
<dbReference type="eggNOG" id="COG1272">
    <property type="taxonomic scope" value="Bacteria"/>
</dbReference>
<dbReference type="HOGENOM" id="CLU_213621_0_0_5"/>